<keyword evidence="3" id="KW-0472">Membrane</keyword>
<feature type="domain" description="Putative zinc-finger" evidence="4">
    <location>
        <begin position="4"/>
        <end position="39"/>
    </location>
</feature>
<dbReference type="STRING" id="426756.SAMN04488126_101286"/>
<dbReference type="InterPro" id="IPR027383">
    <property type="entry name" value="Znf_put"/>
</dbReference>
<evidence type="ECO:0000259" key="4">
    <source>
        <dbReference type="Pfam" id="PF13490"/>
    </source>
</evidence>
<evidence type="ECO:0000313" key="5">
    <source>
        <dbReference type="EMBL" id="RSK31884.1"/>
    </source>
</evidence>
<evidence type="ECO:0000313" key="8">
    <source>
        <dbReference type="Proteomes" id="UP000272481"/>
    </source>
</evidence>
<evidence type="ECO:0000256" key="3">
    <source>
        <dbReference type="SAM" id="Phobius"/>
    </source>
</evidence>
<keyword evidence="3 6" id="KW-0812">Transmembrane</keyword>
<name>A0A1G6Y421_9BACL</name>
<dbReference type="Pfam" id="PF13490">
    <property type="entry name" value="zf-HC2"/>
    <property type="match status" value="1"/>
</dbReference>
<evidence type="ECO:0000256" key="1">
    <source>
        <dbReference type="ARBA" id="ARBA00024353"/>
    </source>
</evidence>
<feature type="transmembrane region" description="Helical" evidence="3">
    <location>
        <begin position="90"/>
        <end position="109"/>
    </location>
</feature>
<reference evidence="6 7" key="1">
    <citation type="submission" date="2016-10" db="EMBL/GenBank/DDBJ databases">
        <authorList>
            <person name="de Groot N.N."/>
        </authorList>
    </citation>
    <scope>NUCLEOTIDE SEQUENCE [LARGE SCALE GENOMIC DNA]</scope>
    <source>
        <strain evidence="6 7">CGMCC 1.6762</strain>
    </source>
</reference>
<sequence>MKPCPEEIVQYMHDYLDGEITRRDEQILKEHLEQCPACQEHMDQLSRSVAFLKSASHIEAPEGFSARIMASLPKERQGAGVRRWFGRHPMLAAAAMFMLLAGLALFSNFNTSDQQLVVSTQPNLVVEGNKVTVPEGETVKGDLVVRNGELHIEGEVEGDVTVINGSKYMASTAVVTGRIEEIDRAFEWLWYTIKSGIKEGLSVFEGPGADDKEK</sequence>
<dbReference type="InterPro" id="IPR041916">
    <property type="entry name" value="Anti_sigma_zinc_sf"/>
</dbReference>
<dbReference type="OrthoDB" id="9782842at2"/>
<evidence type="ECO:0000313" key="7">
    <source>
        <dbReference type="Proteomes" id="UP000198823"/>
    </source>
</evidence>
<comment type="similarity">
    <text evidence="1">Belongs to the zinc-associated anti-sigma factor (ZAS) superfamily. Anti-sigma-W factor family.</text>
</comment>
<keyword evidence="8" id="KW-1185">Reference proteome</keyword>
<reference evidence="5 8" key="2">
    <citation type="submission" date="2018-12" db="EMBL/GenBank/DDBJ databases">
        <title>Comparitive functional genomics of dry heat resistant strains isolated from the viking spacecraft.</title>
        <authorList>
            <person name="Seuylemezian A."/>
            <person name="Vaishampayan P."/>
        </authorList>
    </citation>
    <scope>NUCLEOTIDE SEQUENCE [LARGE SCALE GENOMIC DNA]</scope>
    <source>
        <strain evidence="5 8">M6-11</strain>
    </source>
</reference>
<evidence type="ECO:0000313" key="6">
    <source>
        <dbReference type="EMBL" id="SDD84693.1"/>
    </source>
</evidence>
<accession>A0A1G6Y421</accession>
<dbReference type="EMBL" id="RWGW01000011">
    <property type="protein sequence ID" value="RSK31884.1"/>
    <property type="molecule type" value="Genomic_DNA"/>
</dbReference>
<protein>
    <recommendedName>
        <fullName evidence="2">Anti-sigma-W factor RsiW</fullName>
    </recommendedName>
</protein>
<evidence type="ECO:0000256" key="2">
    <source>
        <dbReference type="ARBA" id="ARBA00024438"/>
    </source>
</evidence>
<dbReference type="RefSeq" id="WP_092093582.1">
    <property type="nucleotide sequence ID" value="NZ_FNAR01000001.1"/>
</dbReference>
<dbReference type="Proteomes" id="UP000198823">
    <property type="component" value="Unassembled WGS sequence"/>
</dbReference>
<dbReference type="EMBL" id="FNAR01000001">
    <property type="protein sequence ID" value="SDD84693.1"/>
    <property type="molecule type" value="Genomic_DNA"/>
</dbReference>
<dbReference type="Proteomes" id="UP000272481">
    <property type="component" value="Unassembled WGS sequence"/>
</dbReference>
<keyword evidence="3" id="KW-1133">Transmembrane helix</keyword>
<dbReference type="AlphaFoldDB" id="A0A1G6Y421"/>
<organism evidence="6 7">
    <name type="scientific">Bhargavaea beijingensis</name>
    <dbReference type="NCBI Taxonomy" id="426756"/>
    <lineage>
        <taxon>Bacteria</taxon>
        <taxon>Bacillati</taxon>
        <taxon>Bacillota</taxon>
        <taxon>Bacilli</taxon>
        <taxon>Bacillales</taxon>
        <taxon>Caryophanaceae</taxon>
        <taxon>Bhargavaea</taxon>
    </lineage>
</organism>
<gene>
    <name evidence="5" type="ORF">EJA12_07820</name>
    <name evidence="6" type="ORF">SAMN04488126_101286</name>
</gene>
<proteinExistence type="inferred from homology"/>
<dbReference type="Gene3D" id="1.10.10.1320">
    <property type="entry name" value="Anti-sigma factor, zinc-finger domain"/>
    <property type="match status" value="1"/>
</dbReference>